<sequence length="383" mass="40284">MVAVCVLMGLSVPAVAVADPTPLEPVSCAGRTDVVRVKSSAGDGRPVCFKIPDDFGEYAIDVPGAYLLAGDNAHPITVTLIDGSGTAGAVDIDLGGWTAVGAGKEQTAASALRLISAATARGYAAVTAERQRLAADEAADFFLGEAFGHIHRANPSAAEAPENVGWEQYYDGGAIYYTAAIGARAIYSSVLSRYLETGGPAGPLGYPATSQDTAPGGGWYADFTGNPSAGGGNGGSIYWNPDSYPSSENPFRANALYGPIWEKWVTLGRTWQGQPLIGLTPTPNATGPNGAGSYVHFGQPTEANHLDLNGPTNASIYYSDQTRQVHTVQGSIRQTWRQHGWEQGRFGFPTTDEQTTPTGWTQRFQHGTITWNRGATAPILTTS</sequence>
<keyword evidence="3" id="KW-1185">Reference proteome</keyword>
<evidence type="ECO:0000256" key="1">
    <source>
        <dbReference type="SAM" id="SignalP"/>
    </source>
</evidence>
<evidence type="ECO:0000313" key="3">
    <source>
        <dbReference type="Proteomes" id="UP000215563"/>
    </source>
</evidence>
<feature type="chain" id="PRO_5011277233" description="LGFP repeat-containing protein" evidence="1">
    <location>
        <begin position="19"/>
        <end position="383"/>
    </location>
</feature>
<protein>
    <recommendedName>
        <fullName evidence="4">LGFP repeat-containing protein</fullName>
    </recommendedName>
</protein>
<dbReference type="InterPro" id="IPR013207">
    <property type="entry name" value="LGFP"/>
</dbReference>
<evidence type="ECO:0008006" key="4">
    <source>
        <dbReference type="Google" id="ProtNLM"/>
    </source>
</evidence>
<name>A0A229R8Q2_AMYAL</name>
<gene>
    <name evidence="2" type="ORF">CFP75_40075</name>
</gene>
<reference evidence="2 3" key="1">
    <citation type="submission" date="2017-07" db="EMBL/GenBank/DDBJ databases">
        <title>Amycolatopsis alba DSM 44262 Genome sequencing and assembly.</title>
        <authorList>
            <person name="Kaur N."/>
            <person name="Mayilraj S."/>
        </authorList>
    </citation>
    <scope>NUCLEOTIDE SEQUENCE [LARGE SCALE GENOMIC DNA]</scope>
    <source>
        <strain evidence="2 3">DSM 44262</strain>
    </source>
</reference>
<keyword evidence="1" id="KW-0732">Signal</keyword>
<comment type="caution">
    <text evidence="2">The sequence shown here is derived from an EMBL/GenBank/DDBJ whole genome shotgun (WGS) entry which is preliminary data.</text>
</comment>
<accession>A0A229R8Q2</accession>
<dbReference type="EMBL" id="NMQU01000161">
    <property type="protein sequence ID" value="OXM43043.1"/>
    <property type="molecule type" value="Genomic_DNA"/>
</dbReference>
<feature type="signal peptide" evidence="1">
    <location>
        <begin position="1"/>
        <end position="18"/>
    </location>
</feature>
<evidence type="ECO:0000313" key="2">
    <source>
        <dbReference type="EMBL" id="OXM43043.1"/>
    </source>
</evidence>
<dbReference type="Pfam" id="PF08310">
    <property type="entry name" value="LGFP"/>
    <property type="match status" value="4"/>
</dbReference>
<dbReference type="AlphaFoldDB" id="A0A229R8Q2"/>
<dbReference type="Proteomes" id="UP000215563">
    <property type="component" value="Unassembled WGS sequence"/>
</dbReference>
<organism evidence="2 3">
    <name type="scientific">Amycolatopsis alba DSM 44262</name>
    <dbReference type="NCBI Taxonomy" id="1125972"/>
    <lineage>
        <taxon>Bacteria</taxon>
        <taxon>Bacillati</taxon>
        <taxon>Actinomycetota</taxon>
        <taxon>Actinomycetes</taxon>
        <taxon>Pseudonocardiales</taxon>
        <taxon>Pseudonocardiaceae</taxon>
        <taxon>Amycolatopsis</taxon>
    </lineage>
</organism>
<proteinExistence type="predicted"/>